<evidence type="ECO:0000313" key="1">
    <source>
        <dbReference type="EMBL" id="VDK78035.1"/>
    </source>
</evidence>
<evidence type="ECO:0000313" key="2">
    <source>
        <dbReference type="Proteomes" id="UP000271889"/>
    </source>
</evidence>
<reference evidence="1 2" key="1">
    <citation type="submission" date="2018-11" db="EMBL/GenBank/DDBJ databases">
        <authorList>
            <consortium name="Pathogen Informatics"/>
        </authorList>
    </citation>
    <scope>NUCLEOTIDE SEQUENCE [LARGE SCALE GENOMIC DNA]</scope>
</reference>
<gene>
    <name evidence="1" type="ORF">CGOC_LOCUS7417</name>
</gene>
<dbReference type="EMBL" id="UYRV01025728">
    <property type="protein sequence ID" value="VDK78035.1"/>
    <property type="molecule type" value="Genomic_DNA"/>
</dbReference>
<dbReference type="AlphaFoldDB" id="A0A3P6TB58"/>
<organism evidence="1 2">
    <name type="scientific">Cylicostephanus goldi</name>
    <name type="common">Nematode worm</name>
    <dbReference type="NCBI Taxonomy" id="71465"/>
    <lineage>
        <taxon>Eukaryota</taxon>
        <taxon>Metazoa</taxon>
        <taxon>Ecdysozoa</taxon>
        <taxon>Nematoda</taxon>
        <taxon>Chromadorea</taxon>
        <taxon>Rhabditida</taxon>
        <taxon>Rhabditina</taxon>
        <taxon>Rhabditomorpha</taxon>
        <taxon>Strongyloidea</taxon>
        <taxon>Strongylidae</taxon>
        <taxon>Cylicostephanus</taxon>
    </lineage>
</organism>
<proteinExistence type="predicted"/>
<accession>A0A3P6TB58</accession>
<name>A0A3P6TB58_CYLGO</name>
<keyword evidence="2" id="KW-1185">Reference proteome</keyword>
<protein>
    <submittedName>
        <fullName evidence="1">Uncharacterized protein</fullName>
    </submittedName>
</protein>
<dbReference type="Proteomes" id="UP000271889">
    <property type="component" value="Unassembled WGS sequence"/>
</dbReference>
<dbReference type="OrthoDB" id="5847573at2759"/>
<sequence>MTELNLGHTGTRRQSYLTSAGAFFLYLGKNLSHSSRESQMTRGFSTSFGEPLSDLSKKYVREVRSKITQPISSTVRLHRHLIALFL</sequence>